<evidence type="ECO:0000259" key="2">
    <source>
        <dbReference type="Pfam" id="PF03551"/>
    </source>
</evidence>
<dbReference type="AlphaFoldDB" id="A0AAV3SQG7"/>
<dbReference type="EMBL" id="JBEDNW010000010">
    <property type="protein sequence ID" value="MEZ3168789.1"/>
    <property type="molecule type" value="Genomic_DNA"/>
</dbReference>
<dbReference type="InterPro" id="IPR005149">
    <property type="entry name" value="Tscrpt_reg_PadR_N"/>
</dbReference>
<reference evidence="3" key="1">
    <citation type="journal article" date="2014" name="Int. J. Syst. Evol. Microbiol.">
        <title>Complete genome sequence of Corynebacterium casei LMG S-19264T (=DSM 44701T), isolated from a smear-ripened cheese.</title>
        <authorList>
            <consortium name="US DOE Joint Genome Institute (JGI-PGF)"/>
            <person name="Walter F."/>
            <person name="Albersmeier A."/>
            <person name="Kalinowski J."/>
            <person name="Ruckert C."/>
        </authorList>
    </citation>
    <scope>NUCLEOTIDE SEQUENCE</scope>
    <source>
        <strain evidence="3">JCM 14265</strain>
    </source>
</reference>
<dbReference type="InterPro" id="IPR036388">
    <property type="entry name" value="WH-like_DNA-bd_sf"/>
</dbReference>
<dbReference type="EMBL" id="BAAADQ010000005">
    <property type="protein sequence ID" value="GAA0539426.1"/>
    <property type="molecule type" value="Genomic_DNA"/>
</dbReference>
<evidence type="ECO:0000313" key="4">
    <source>
        <dbReference type="EMBL" id="MEZ3168789.1"/>
    </source>
</evidence>
<protein>
    <submittedName>
        <fullName evidence="4">Helix-turn-helix transcriptional regulator</fullName>
    </submittedName>
    <submittedName>
        <fullName evidence="3">PadR family transcriptional regulator</fullName>
    </submittedName>
</protein>
<proteinExistence type="predicted"/>
<comment type="caution">
    <text evidence="3">The sequence shown here is derived from an EMBL/GenBank/DDBJ whole genome shotgun (WGS) entry which is preliminary data.</text>
</comment>
<dbReference type="Proteomes" id="UP001501425">
    <property type="component" value="Unassembled WGS sequence"/>
</dbReference>
<gene>
    <name evidence="4" type="ORF">ABNG02_15855</name>
    <name evidence="3" type="ORF">GCM10008994_13170</name>
</gene>
<feature type="domain" description="Transcription regulator PadR N-terminal" evidence="2">
    <location>
        <begin position="50"/>
        <end position="106"/>
    </location>
</feature>
<organism evidence="3 5">
    <name type="scientific">Halorubrum ejinorense</name>
    <dbReference type="NCBI Taxonomy" id="425309"/>
    <lineage>
        <taxon>Archaea</taxon>
        <taxon>Methanobacteriati</taxon>
        <taxon>Methanobacteriota</taxon>
        <taxon>Stenosarchaea group</taxon>
        <taxon>Halobacteria</taxon>
        <taxon>Halobacteriales</taxon>
        <taxon>Haloferacaceae</taxon>
        <taxon>Halorubrum</taxon>
    </lineage>
</organism>
<reference evidence="4 6" key="3">
    <citation type="submission" date="2024-06" db="EMBL/GenBank/DDBJ databases">
        <title>Halorubrum miltondacostae sp. nov., a potential PHA producer isolated from an inland solar saltern in Rio Maior, Portugal.</title>
        <authorList>
            <person name="Albuquerque L."/>
            <person name="Viver T."/>
            <person name="Barroso C."/>
            <person name="Claudino R."/>
            <person name="Galvan M."/>
            <person name="Simoes G."/>
            <person name="Lobo Da Cunha A."/>
            <person name="Egas C."/>
        </authorList>
    </citation>
    <scope>NUCLEOTIDE SEQUENCE [LARGE SCALE GENOMIC DNA]</scope>
    <source>
        <strain evidence="4 6">DSM 18646</strain>
    </source>
</reference>
<accession>A0AAV3SQG7</accession>
<feature type="compositionally biased region" description="Polar residues" evidence="1">
    <location>
        <begin position="1"/>
        <end position="13"/>
    </location>
</feature>
<evidence type="ECO:0000313" key="5">
    <source>
        <dbReference type="Proteomes" id="UP001501425"/>
    </source>
</evidence>
<dbReference type="Proteomes" id="UP001567571">
    <property type="component" value="Unassembled WGS sequence"/>
</dbReference>
<evidence type="ECO:0000313" key="3">
    <source>
        <dbReference type="EMBL" id="GAA0539426.1"/>
    </source>
</evidence>
<evidence type="ECO:0000313" key="6">
    <source>
        <dbReference type="Proteomes" id="UP001567571"/>
    </source>
</evidence>
<reference evidence="3" key="2">
    <citation type="submission" date="2023-12" db="EMBL/GenBank/DDBJ databases">
        <authorList>
            <person name="Sun Q."/>
            <person name="Inoue M."/>
        </authorList>
    </citation>
    <scope>NUCLEOTIDE SEQUENCE</scope>
    <source>
        <strain evidence="3">JCM 14265</strain>
    </source>
</reference>
<feature type="region of interest" description="Disordered" evidence="1">
    <location>
        <begin position="1"/>
        <end position="24"/>
    </location>
</feature>
<dbReference type="RefSeq" id="WP_343777672.1">
    <property type="nucleotide sequence ID" value="NZ_BAAADQ010000005.1"/>
</dbReference>
<dbReference type="SUPFAM" id="SSF46785">
    <property type="entry name" value="Winged helix' DNA-binding domain"/>
    <property type="match status" value="1"/>
</dbReference>
<name>A0AAV3SQG7_9EURY</name>
<dbReference type="Gene3D" id="1.10.10.10">
    <property type="entry name" value="Winged helix-like DNA-binding domain superfamily/Winged helix DNA-binding domain"/>
    <property type="match status" value="1"/>
</dbReference>
<sequence length="122" mass="13696">MSSSDTGPIQDGSNDAGRIDADHETREQLREFAALTAFQRDILQTLANEEDQEAYGLRIKRQLEALYGTEVNHGRLYPNLDTLVEADLVAKSALDKRTNNYALTDAAVEILNEWQSWGQGER</sequence>
<evidence type="ECO:0000256" key="1">
    <source>
        <dbReference type="SAM" id="MobiDB-lite"/>
    </source>
</evidence>
<dbReference type="Pfam" id="PF03551">
    <property type="entry name" value="PadR"/>
    <property type="match status" value="1"/>
</dbReference>
<keyword evidence="6" id="KW-1185">Reference proteome</keyword>
<dbReference type="InterPro" id="IPR036390">
    <property type="entry name" value="WH_DNA-bd_sf"/>
</dbReference>